<organism evidence="1 2">
    <name type="scientific">Polyplax serrata</name>
    <name type="common">Common mouse louse</name>
    <dbReference type="NCBI Taxonomy" id="468196"/>
    <lineage>
        <taxon>Eukaryota</taxon>
        <taxon>Metazoa</taxon>
        <taxon>Ecdysozoa</taxon>
        <taxon>Arthropoda</taxon>
        <taxon>Hexapoda</taxon>
        <taxon>Insecta</taxon>
        <taxon>Pterygota</taxon>
        <taxon>Neoptera</taxon>
        <taxon>Paraneoptera</taxon>
        <taxon>Psocodea</taxon>
        <taxon>Troctomorpha</taxon>
        <taxon>Phthiraptera</taxon>
        <taxon>Anoplura</taxon>
        <taxon>Polyplacidae</taxon>
        <taxon>Polyplax</taxon>
    </lineage>
</organism>
<protein>
    <submittedName>
        <fullName evidence="1">Uncharacterized protein</fullName>
    </submittedName>
</protein>
<proteinExistence type="predicted"/>
<reference evidence="1 2" key="1">
    <citation type="submission" date="2023-10" db="EMBL/GenBank/DDBJ databases">
        <title>Genomes of two closely related lineages of the louse Polyplax serrata with different host specificities.</title>
        <authorList>
            <person name="Martinu J."/>
            <person name="Tarabai H."/>
            <person name="Stefka J."/>
            <person name="Hypsa V."/>
        </authorList>
    </citation>
    <scope>NUCLEOTIDE SEQUENCE [LARGE SCALE GENOMIC DNA]</scope>
    <source>
        <strain evidence="1">HR10_N</strain>
    </source>
</reference>
<name>A0AAN8S4F4_POLSC</name>
<accession>A0AAN8S4F4</accession>
<sequence length="70" mass="7468">MHTSEAVPVQLNNYQKVASLALVVDLSITPSTVKHAKEYLVAGSKGFAILPIAHESSAITSHLEKQVLGQ</sequence>
<comment type="caution">
    <text evidence="1">The sequence shown here is derived from an EMBL/GenBank/DDBJ whole genome shotgun (WGS) entry which is preliminary data.</text>
</comment>
<evidence type="ECO:0000313" key="1">
    <source>
        <dbReference type="EMBL" id="KAK6628267.1"/>
    </source>
</evidence>
<feature type="non-terminal residue" evidence="1">
    <location>
        <position position="70"/>
    </location>
</feature>
<dbReference type="Proteomes" id="UP001372834">
    <property type="component" value="Unassembled WGS sequence"/>
</dbReference>
<dbReference type="EMBL" id="JAWJWE010000036">
    <property type="protein sequence ID" value="KAK6628267.1"/>
    <property type="molecule type" value="Genomic_DNA"/>
</dbReference>
<evidence type="ECO:0000313" key="2">
    <source>
        <dbReference type="Proteomes" id="UP001372834"/>
    </source>
</evidence>
<gene>
    <name evidence="1" type="ORF">RUM43_002079</name>
</gene>
<dbReference type="AlphaFoldDB" id="A0AAN8S4F4"/>